<dbReference type="GO" id="GO:0006508">
    <property type="term" value="P:proteolysis"/>
    <property type="evidence" value="ECO:0007669"/>
    <property type="project" value="InterPro"/>
</dbReference>
<reference evidence="1" key="1">
    <citation type="journal article" date="2013" name="Environ. Microbiol.">
        <title>Microbiota from the distal guts of lean and obese adolescents exhibit partial functional redundancy besides clear differences in community structure.</title>
        <authorList>
            <person name="Ferrer M."/>
            <person name="Ruiz A."/>
            <person name="Lanza F."/>
            <person name="Haange S.B."/>
            <person name="Oberbach A."/>
            <person name="Till H."/>
            <person name="Bargiela R."/>
            <person name="Campoy C."/>
            <person name="Segura M.T."/>
            <person name="Richter M."/>
            <person name="von Bergen M."/>
            <person name="Seifert J."/>
            <person name="Suarez A."/>
        </authorList>
    </citation>
    <scope>NUCLEOTIDE SEQUENCE</scope>
</reference>
<evidence type="ECO:0000313" key="1">
    <source>
        <dbReference type="EMBL" id="EKC63009.1"/>
    </source>
</evidence>
<organism evidence="1">
    <name type="scientific">human gut metagenome</name>
    <dbReference type="NCBI Taxonomy" id="408170"/>
    <lineage>
        <taxon>unclassified sequences</taxon>
        <taxon>metagenomes</taxon>
        <taxon>organismal metagenomes</taxon>
    </lineage>
</organism>
<accession>K1T625</accession>
<name>K1T625_9ZZZZ</name>
<dbReference type="Pfam" id="PF03419">
    <property type="entry name" value="Peptidase_U4"/>
    <property type="match status" value="1"/>
</dbReference>
<comment type="caution">
    <text evidence="1">The sequence shown here is derived from an EMBL/GenBank/DDBJ whole genome shotgun (WGS) entry which is preliminary data.</text>
</comment>
<gene>
    <name evidence="1" type="ORF">OBE_07684</name>
</gene>
<dbReference type="InterPro" id="IPR005081">
    <property type="entry name" value="SpoIIGA"/>
</dbReference>
<dbReference type="GO" id="GO:0004190">
    <property type="term" value="F:aspartic-type endopeptidase activity"/>
    <property type="evidence" value="ECO:0007669"/>
    <property type="project" value="InterPro"/>
</dbReference>
<dbReference type="EMBL" id="AJWZ01005282">
    <property type="protein sequence ID" value="EKC63009.1"/>
    <property type="molecule type" value="Genomic_DNA"/>
</dbReference>
<proteinExistence type="predicted"/>
<protein>
    <submittedName>
        <fullName evidence="1">Sigma-E processing peptidase SpoIIGA</fullName>
    </submittedName>
</protein>
<dbReference type="GO" id="GO:0030436">
    <property type="term" value="P:asexual sporulation"/>
    <property type="evidence" value="ECO:0007669"/>
    <property type="project" value="InterPro"/>
</dbReference>
<dbReference type="AlphaFoldDB" id="K1T625"/>
<feature type="non-terminal residue" evidence="1">
    <location>
        <position position="1"/>
    </location>
</feature>
<sequence>KERSVFTKALFDTGNLLSDGFSDTPVIIAERSVVKKLVPEGIFSFIDGEAALPINADDGSIRLIPAGTVGGESILRAVLIDSVTVIGKKETREVKNVILAESKTPFSSGDYSVLLGPKIFEIREGNQKNERAKKTAGKD</sequence>